<keyword evidence="2" id="KW-1185">Reference proteome</keyword>
<organism evidence="1 2">
    <name type="scientific">Streptomyces viridiviolaceus</name>
    <dbReference type="NCBI Taxonomy" id="68282"/>
    <lineage>
        <taxon>Bacteria</taxon>
        <taxon>Bacillati</taxon>
        <taxon>Actinomycetota</taxon>
        <taxon>Actinomycetes</taxon>
        <taxon>Kitasatosporales</taxon>
        <taxon>Streptomycetaceae</taxon>
        <taxon>Streptomyces</taxon>
    </lineage>
</organism>
<comment type="caution">
    <text evidence="1">The sequence shown here is derived from an EMBL/GenBank/DDBJ whole genome shotgun (WGS) entry which is preliminary data.</text>
</comment>
<evidence type="ECO:0000313" key="1">
    <source>
        <dbReference type="EMBL" id="MFC7014350.1"/>
    </source>
</evidence>
<reference evidence="2" key="1">
    <citation type="journal article" date="2019" name="Int. J. Syst. Evol. Microbiol.">
        <title>The Global Catalogue of Microorganisms (GCM) 10K type strain sequencing project: providing services to taxonomists for standard genome sequencing and annotation.</title>
        <authorList>
            <consortium name="The Broad Institute Genomics Platform"/>
            <consortium name="The Broad Institute Genome Sequencing Center for Infectious Disease"/>
            <person name="Wu L."/>
            <person name="Ma J."/>
        </authorList>
    </citation>
    <scope>NUCLEOTIDE SEQUENCE [LARGE SCALE GENOMIC DNA]</scope>
    <source>
        <strain evidence="2">JCM 4855</strain>
    </source>
</reference>
<sequence length="79" mass="8103">MTTAPPVPYGAAIQAARSAGDPLFTAYQTGTLAQFEAHAGNGVEALNLARRARRALGEIGPAVTDAWLSSIEALSHAAL</sequence>
<evidence type="ECO:0000313" key="2">
    <source>
        <dbReference type="Proteomes" id="UP001596409"/>
    </source>
</evidence>
<dbReference type="EMBL" id="JBHSYM010000048">
    <property type="protein sequence ID" value="MFC7014350.1"/>
    <property type="molecule type" value="Genomic_DNA"/>
</dbReference>
<dbReference type="RefSeq" id="WP_229881753.1">
    <property type="nucleotide sequence ID" value="NZ_BMWA01000047.1"/>
</dbReference>
<name>A0ABW2E2G9_9ACTN</name>
<protein>
    <submittedName>
        <fullName evidence="1">Uncharacterized protein</fullName>
    </submittedName>
</protein>
<dbReference type="Proteomes" id="UP001596409">
    <property type="component" value="Unassembled WGS sequence"/>
</dbReference>
<gene>
    <name evidence="1" type="ORF">ACFQMH_22015</name>
</gene>
<accession>A0ABW2E2G9</accession>
<proteinExistence type="predicted"/>